<keyword evidence="2" id="KW-1185">Reference proteome</keyword>
<proteinExistence type="predicted"/>
<gene>
    <name evidence="1" type="ORF">GCM10010841_00160</name>
</gene>
<accession>A0ABQ2GHI7</accession>
<dbReference type="RefSeq" id="WP_188900071.1">
    <property type="nucleotide sequence ID" value="NZ_BMOM01000001.1"/>
</dbReference>
<evidence type="ECO:0000313" key="1">
    <source>
        <dbReference type="EMBL" id="GGL95739.1"/>
    </source>
</evidence>
<evidence type="ECO:0000313" key="2">
    <source>
        <dbReference type="Proteomes" id="UP000661918"/>
    </source>
</evidence>
<comment type="caution">
    <text evidence="1">The sequence shown here is derived from an EMBL/GenBank/DDBJ whole genome shotgun (WGS) entry which is preliminary data.</text>
</comment>
<protein>
    <submittedName>
        <fullName evidence="1">Uncharacterized protein</fullName>
    </submittedName>
</protein>
<name>A0ABQ2GHI7_9DEIO</name>
<reference evidence="2" key="1">
    <citation type="journal article" date="2019" name="Int. J. Syst. Evol. Microbiol.">
        <title>The Global Catalogue of Microorganisms (GCM) 10K type strain sequencing project: providing services to taxonomists for standard genome sequencing and annotation.</title>
        <authorList>
            <consortium name="The Broad Institute Genomics Platform"/>
            <consortium name="The Broad Institute Genome Sequencing Center for Infectious Disease"/>
            <person name="Wu L."/>
            <person name="Ma J."/>
        </authorList>
    </citation>
    <scope>NUCLEOTIDE SEQUENCE [LARGE SCALE GENOMIC DNA]</scope>
    <source>
        <strain evidence="2">JCM 15443</strain>
    </source>
</reference>
<organism evidence="1 2">
    <name type="scientific">Deinococcus aerophilus</name>
    <dbReference type="NCBI Taxonomy" id="522488"/>
    <lineage>
        <taxon>Bacteria</taxon>
        <taxon>Thermotogati</taxon>
        <taxon>Deinococcota</taxon>
        <taxon>Deinococci</taxon>
        <taxon>Deinococcales</taxon>
        <taxon>Deinococcaceae</taxon>
        <taxon>Deinococcus</taxon>
    </lineage>
</organism>
<dbReference type="Proteomes" id="UP000661918">
    <property type="component" value="Unassembled WGS sequence"/>
</dbReference>
<dbReference type="EMBL" id="BMOM01000001">
    <property type="protein sequence ID" value="GGL95739.1"/>
    <property type="molecule type" value="Genomic_DNA"/>
</dbReference>
<sequence>MTVFYLLLTLAFAGVLGALLWRPGAARATVVWGLAGLLPLLAALTSAVGAQNQAARVLGTYQPRAVGVVITNGVHTQGVVLDPQDAACVERALRLRSKATLMTPAGPVPLNSATRVTGQLPPQAAVEALTVRGELNCPHLRATRE</sequence>